<evidence type="ECO:0008006" key="4">
    <source>
        <dbReference type="Google" id="ProtNLM"/>
    </source>
</evidence>
<accession>F2U7A1</accession>
<dbReference type="GO" id="GO:0005743">
    <property type="term" value="C:mitochondrial inner membrane"/>
    <property type="evidence" value="ECO:0007669"/>
    <property type="project" value="TreeGrafter"/>
</dbReference>
<feature type="region of interest" description="Disordered" evidence="1">
    <location>
        <begin position="248"/>
        <end position="281"/>
    </location>
</feature>
<gene>
    <name evidence="2" type="ORF">PTSG_03926</name>
</gene>
<dbReference type="GO" id="GO:0033615">
    <property type="term" value="P:mitochondrial proton-transporting ATP synthase complex assembly"/>
    <property type="evidence" value="ECO:0007669"/>
    <property type="project" value="TreeGrafter"/>
</dbReference>
<sequence length="281" mass="30652">MIWGKQALAVHRVSHAMMVRTTATVRTMSWWHRFFGGEEALQERKRKNMEKRQAIISQFKTISPLQEFKQNRGKRHEAPTTLAMAAEAPLFPHVKGTSVAGSPVALPPANPAAITAVLIFFREISKPMVNAYETALQEAAQASHADLDTFTLLPLEGRLQSLFSSSVSAAMAKQYPPENHDHVCIVKDNVDSIKDELSLFSPYTCFCFILDPRGRIRWRAHGHPSAAEIATIADVVVPGLQREAKAAALRRSVGNSSSSSGGGGGGQVKDRGPTRRPTGSS</sequence>
<proteinExistence type="predicted"/>
<dbReference type="Proteomes" id="UP000007799">
    <property type="component" value="Unassembled WGS sequence"/>
</dbReference>
<dbReference type="eggNOG" id="ENOG502S66X">
    <property type="taxonomic scope" value="Eukaryota"/>
</dbReference>
<dbReference type="GeneID" id="16075404"/>
<name>F2U7A1_SALR5</name>
<dbReference type="AlphaFoldDB" id="F2U7A1"/>
<dbReference type="RefSeq" id="XP_004994822.1">
    <property type="nucleotide sequence ID" value="XM_004994765.1"/>
</dbReference>
<dbReference type="Pfam" id="PF05176">
    <property type="entry name" value="ATP-synt_10"/>
    <property type="match status" value="1"/>
</dbReference>
<dbReference type="OMA" id="FGRCDDF"/>
<dbReference type="PANTHER" id="PTHR28106:SF1">
    <property type="entry name" value="MITOCHONDRIAL ATPASE COMPLEX SUBUNIT ATP10"/>
    <property type="match status" value="1"/>
</dbReference>
<dbReference type="InParanoid" id="F2U7A1"/>
<keyword evidence="3" id="KW-1185">Reference proteome</keyword>
<reference evidence="2" key="1">
    <citation type="submission" date="2009-08" db="EMBL/GenBank/DDBJ databases">
        <title>Annotation of Salpingoeca rosetta.</title>
        <authorList>
            <consortium name="The Broad Institute Genome Sequencing Platform"/>
            <person name="Russ C."/>
            <person name="Cuomo C."/>
            <person name="Burger G."/>
            <person name="Gray M.W."/>
            <person name="Holland P.W.H."/>
            <person name="King N."/>
            <person name="Lang F.B.F."/>
            <person name="Roger A.J."/>
            <person name="Ruiz-Trillo I."/>
            <person name="Young S.K."/>
            <person name="Zeng Q."/>
            <person name="Gargeya S."/>
            <person name="Alvarado L."/>
            <person name="Berlin A."/>
            <person name="Chapman S.B."/>
            <person name="Chen Z."/>
            <person name="Freedman E."/>
            <person name="Gellesch M."/>
            <person name="Goldberg J."/>
            <person name="Griggs A."/>
            <person name="Gujja S."/>
            <person name="Heilman E."/>
            <person name="Heiman D."/>
            <person name="Howarth C."/>
            <person name="Mehta T."/>
            <person name="Neiman D."/>
            <person name="Pearson M."/>
            <person name="Roberts A."/>
            <person name="Saif S."/>
            <person name="Shea T."/>
            <person name="Shenoy N."/>
            <person name="Sisk P."/>
            <person name="Stolte C."/>
            <person name="Sykes S."/>
            <person name="White J."/>
            <person name="Yandava C."/>
            <person name="Haas B."/>
            <person name="Nusbaum C."/>
            <person name="Birren B."/>
        </authorList>
    </citation>
    <scope>NUCLEOTIDE SEQUENCE [LARGE SCALE GENOMIC DNA]</scope>
    <source>
        <strain evidence="2">ATCC 50818</strain>
    </source>
</reference>
<dbReference type="OrthoDB" id="17089at2759"/>
<dbReference type="KEGG" id="sre:PTSG_03926"/>
<evidence type="ECO:0000313" key="3">
    <source>
        <dbReference type="Proteomes" id="UP000007799"/>
    </source>
</evidence>
<protein>
    <recommendedName>
        <fullName evidence="4">Thioredoxin domain-containing protein</fullName>
    </recommendedName>
</protein>
<dbReference type="EMBL" id="GL832963">
    <property type="protein sequence ID" value="EGD83318.1"/>
    <property type="molecule type" value="Genomic_DNA"/>
</dbReference>
<dbReference type="InterPro" id="IPR007849">
    <property type="entry name" value="ATP10"/>
</dbReference>
<evidence type="ECO:0000256" key="1">
    <source>
        <dbReference type="SAM" id="MobiDB-lite"/>
    </source>
</evidence>
<evidence type="ECO:0000313" key="2">
    <source>
        <dbReference type="EMBL" id="EGD83318.1"/>
    </source>
</evidence>
<organism evidence="3">
    <name type="scientific">Salpingoeca rosetta (strain ATCC 50818 / BSB-021)</name>
    <dbReference type="NCBI Taxonomy" id="946362"/>
    <lineage>
        <taxon>Eukaryota</taxon>
        <taxon>Choanoflagellata</taxon>
        <taxon>Craspedida</taxon>
        <taxon>Salpingoecidae</taxon>
        <taxon>Salpingoeca</taxon>
    </lineage>
</organism>
<dbReference type="PANTHER" id="PTHR28106">
    <property type="entry name" value="MITOCHONDRIAL ATPASE COMPLEX SUBUNIT ATP10"/>
    <property type="match status" value="1"/>
</dbReference>